<dbReference type="InterPro" id="IPR001680">
    <property type="entry name" value="WD40_rpt"/>
</dbReference>
<evidence type="ECO:0000313" key="3">
    <source>
        <dbReference type="EMBL" id="CAD8129303.1"/>
    </source>
</evidence>
<gene>
    <name evidence="3" type="ORF">PSON_ATCC_30995.1.T2140027</name>
</gene>
<keyword evidence="2" id="KW-0812">Transmembrane</keyword>
<keyword evidence="4" id="KW-1185">Reference proteome</keyword>
<keyword evidence="2" id="KW-0472">Membrane</keyword>
<evidence type="ECO:0000313" key="4">
    <source>
        <dbReference type="Proteomes" id="UP000692954"/>
    </source>
</evidence>
<organism evidence="3 4">
    <name type="scientific">Paramecium sonneborni</name>
    <dbReference type="NCBI Taxonomy" id="65129"/>
    <lineage>
        <taxon>Eukaryota</taxon>
        <taxon>Sar</taxon>
        <taxon>Alveolata</taxon>
        <taxon>Ciliophora</taxon>
        <taxon>Intramacronucleata</taxon>
        <taxon>Oligohymenophorea</taxon>
        <taxon>Peniculida</taxon>
        <taxon>Parameciidae</taxon>
        <taxon>Paramecium</taxon>
    </lineage>
</organism>
<comment type="caution">
    <text evidence="3">The sequence shown here is derived from an EMBL/GenBank/DDBJ whole genome shotgun (WGS) entry which is preliminary data.</text>
</comment>
<dbReference type="OrthoDB" id="538223at2759"/>
<proteinExistence type="predicted"/>
<dbReference type="Proteomes" id="UP000692954">
    <property type="component" value="Unassembled WGS sequence"/>
</dbReference>
<evidence type="ECO:0000256" key="1">
    <source>
        <dbReference type="PROSITE-ProRule" id="PRU00221"/>
    </source>
</evidence>
<dbReference type="AlphaFoldDB" id="A0A8S1RPM4"/>
<reference evidence="3" key="1">
    <citation type="submission" date="2021-01" db="EMBL/GenBank/DDBJ databases">
        <authorList>
            <consortium name="Genoscope - CEA"/>
            <person name="William W."/>
        </authorList>
    </citation>
    <scope>NUCLEOTIDE SEQUENCE</scope>
</reference>
<dbReference type="EMBL" id="CAJJDN010000214">
    <property type="protein sequence ID" value="CAD8129303.1"/>
    <property type="molecule type" value="Genomic_DNA"/>
</dbReference>
<feature type="repeat" description="WD" evidence="1">
    <location>
        <begin position="70"/>
        <end position="90"/>
    </location>
</feature>
<evidence type="ECO:0000256" key="2">
    <source>
        <dbReference type="SAM" id="Phobius"/>
    </source>
</evidence>
<name>A0A8S1RPM4_9CILI</name>
<keyword evidence="1" id="KW-0853">WD repeat</keyword>
<protein>
    <submittedName>
        <fullName evidence="3">Uncharacterized protein</fullName>
    </submittedName>
</protein>
<dbReference type="PROSITE" id="PS50082">
    <property type="entry name" value="WD_REPEATS_2"/>
    <property type="match status" value="1"/>
</dbReference>
<feature type="transmembrane region" description="Helical" evidence="2">
    <location>
        <begin position="157"/>
        <end position="178"/>
    </location>
</feature>
<sequence>MLEQISSIIFSQSENELVNGSNKGILIYWDIQHKKIWRNGQLYQDFGYTIITQWINITISQIINQQYDTSGSNDGSVKIWEITTSKQLASFNESDWPISRVQFNPVDKAIAACSDDVCQDISPNKQCIYTQSLVKMVNNYFPLKTSLQKYGIWKEMFYYQIISIVNGNVFKIYMFLIIKIQLDQQHKIKQVQIYLERR</sequence>
<accession>A0A8S1RPM4</accession>
<keyword evidence="2" id="KW-1133">Transmembrane helix</keyword>